<name>A0A1Y1IAM9_KLENI</name>
<feature type="region of interest" description="Disordered" evidence="1">
    <location>
        <begin position="858"/>
        <end position="952"/>
    </location>
</feature>
<reference evidence="3 4" key="1">
    <citation type="journal article" date="2014" name="Nat. Commun.">
        <title>Klebsormidium flaccidum genome reveals primary factors for plant terrestrial adaptation.</title>
        <authorList>
            <person name="Hori K."/>
            <person name="Maruyama F."/>
            <person name="Fujisawa T."/>
            <person name="Togashi T."/>
            <person name="Yamamoto N."/>
            <person name="Seo M."/>
            <person name="Sato S."/>
            <person name="Yamada T."/>
            <person name="Mori H."/>
            <person name="Tajima N."/>
            <person name="Moriyama T."/>
            <person name="Ikeuchi M."/>
            <person name="Watanabe M."/>
            <person name="Wada H."/>
            <person name="Kobayashi K."/>
            <person name="Saito M."/>
            <person name="Masuda T."/>
            <person name="Sasaki-Sekimoto Y."/>
            <person name="Mashiguchi K."/>
            <person name="Awai K."/>
            <person name="Shimojima M."/>
            <person name="Masuda S."/>
            <person name="Iwai M."/>
            <person name="Nobusawa T."/>
            <person name="Narise T."/>
            <person name="Kondo S."/>
            <person name="Saito H."/>
            <person name="Sato R."/>
            <person name="Murakawa M."/>
            <person name="Ihara Y."/>
            <person name="Oshima-Yamada Y."/>
            <person name="Ohtaka K."/>
            <person name="Satoh M."/>
            <person name="Sonobe K."/>
            <person name="Ishii M."/>
            <person name="Ohtani R."/>
            <person name="Kanamori-Sato M."/>
            <person name="Honoki R."/>
            <person name="Miyazaki D."/>
            <person name="Mochizuki H."/>
            <person name="Umetsu J."/>
            <person name="Higashi K."/>
            <person name="Shibata D."/>
            <person name="Kamiya Y."/>
            <person name="Sato N."/>
            <person name="Nakamura Y."/>
            <person name="Tabata S."/>
            <person name="Ida S."/>
            <person name="Kurokawa K."/>
            <person name="Ohta H."/>
        </authorList>
    </citation>
    <scope>NUCLEOTIDE SEQUENCE [LARGE SCALE GENOMIC DNA]</scope>
    <source>
        <strain evidence="3 4">NIES-2285</strain>
    </source>
</reference>
<feature type="compositionally biased region" description="Acidic residues" evidence="1">
    <location>
        <begin position="880"/>
        <end position="896"/>
    </location>
</feature>
<proteinExistence type="predicted"/>
<sequence>MEKGRGSSRGASNRRRPRGGSRWSPTKKPRPVWLAVLLPFLVLLVLIQLAQPLLKDEQSWWTKELFLQPPFAKVSEVRTAICLSGGARSFELTGPSIKDRLLSAYPNSDVFLVVPFDADAHKLSLLAGTGNIVHAEVAVQALMREDDVSKELFDEIGSPNGVQGLLQYFALVESCQAAITAHERTHRFRYAYVLRTRPDGFWNAPPPPLSTFERDTYYAPNGVDFDGVNDRLGLGGRRIMSKMLARSSTRSELYAAGLRNANSEIALKAQLKIRGVKLARLDFPFCVITRRTFPFVDRPEEVPVVPIGSAVTLNGVYCKPCTPMLAGQRAFDKMGGYRKSLRWFGTPRAGAEICNSTAEWERNWERAFDAKVGPQLAAARHAFRNETFDACKRRVANFVQEIPEWRGPSPREMCLMSFLGKPRRVKGVMMYVQLLRGPADARSTSFALGRNSPLGIALANGPGLQKARGGMEPVTSVECLVVELGNCVLDGASTLEEAISALRGYLSKAEDAAWSQAIAVMADGGEAVRQRARQELAKVLSAELTGPTGGLMCEKRKVDRFQGARTRATTVEDLPPYFPLRDKSPEERVQKYKERVQNWSLMETCEVFEAAITDPTTGPDDREKLKEFLQAKHYRPAEERLLALRRATRAFSAVAEAQRRVVEGRAMGQHGGLAVAQLRDAQGPAVAQLQDGGGSAGAQQAPRCGMLGCMLKGRGCFPDVDPEEPQWTSCEPCGKRKRGGDAASSSTPTQQGSWSGSDAFGPGSLGQSSFEQNSSGLGSFGQGSWGKSSFEKGLSGQGSSGHDLSLELYLLESETEAGQGSFEQTLSFGYLLESETEGGQGSSGQDFSFGYLLESETEAAADPQHGRPSSEDSKLQLALNEEEEEEEEESETDAEHDDVSKSDSDDDDAPEAGGQGVAPQGPQGDPPDNGGGGVPYTEDFGGRDLHPAEFGGARDYGYKRAADSEGPRHVICGQRTGFTWAGSGPRRRSLGAAAGNAAAKACLASSSDKVVKSSSDGALSALEERLQRVLIDEEDADSGSAESGSAEPTGGRRLPELPPIRMRQSDDRRGLLAVLPAVLPPKAATYVTERDAAAVQRNSNDAKSSLPIAVPQRPSLPCQDEKNVPPTARELFLASLKPCTLTPFESALASALELLDASDVRNGLANLAQLLAPGRRSDILGVNAAALSHVVSALITGLDRPDAATWQQRELLVTCLLEVSENTRLVPLVKRPVPPFNVPGTRRIVSALWRAFMAVKQTGWPDRDGTPALIRVLANLAASDLECHHEISRHGGLCLVQGLVTLASQPDDREPSDPVRKPSEAVRTRQHAYQWRREVINEGTRALNFILPTWGKQQTGGSLGGAREEKKLTQKRLEAASEALRVMALEGKSASVHVEALDIKKDSCPLEAVAGFTHGGTFCPDRNLGVWCTDYLRDQVQELKQLLMRPAGIDAPPPVQLEALLKGTPAGNETHCTQTEETMEQRASKAAEKDTLTLAVQLQMAKEKARRYQKELQAAYDLLDRGTSASCVNQALVAFFSDAGVSAKPSTEPFDNFPTGCLCPVCHQVLNLAVILESGFSCCAACTDNLFGGQETAKCPVTQALIHRSRVIQNEGLRLTIKNWEESALEWLTKQRALLGAPAPPLAPQHVFSARAEATRPPVGSPRARRLSRDVRRPEGADRARVTLPQSPLKKVEGFLLR</sequence>
<organism evidence="3 4">
    <name type="scientific">Klebsormidium nitens</name>
    <name type="common">Green alga</name>
    <name type="synonym">Ulothrix nitens</name>
    <dbReference type="NCBI Taxonomy" id="105231"/>
    <lineage>
        <taxon>Eukaryota</taxon>
        <taxon>Viridiplantae</taxon>
        <taxon>Streptophyta</taxon>
        <taxon>Klebsormidiophyceae</taxon>
        <taxon>Klebsormidiales</taxon>
        <taxon>Klebsormidiaceae</taxon>
        <taxon>Klebsormidium</taxon>
    </lineage>
</organism>
<dbReference type="Pfam" id="PF25072">
    <property type="entry name" value="DUF7796"/>
    <property type="match status" value="1"/>
</dbReference>
<evidence type="ECO:0000313" key="4">
    <source>
        <dbReference type="Proteomes" id="UP000054558"/>
    </source>
</evidence>
<evidence type="ECO:0000256" key="1">
    <source>
        <dbReference type="SAM" id="MobiDB-lite"/>
    </source>
</evidence>
<feature type="region of interest" description="Disordered" evidence="1">
    <location>
        <begin position="1032"/>
        <end position="1058"/>
    </location>
</feature>
<protein>
    <submittedName>
        <fullName evidence="3">RING/FYVE/PHD zinc finger superfamily protein</fullName>
    </submittedName>
</protein>
<feature type="compositionally biased region" description="Low complexity" evidence="1">
    <location>
        <begin position="917"/>
        <end position="928"/>
    </location>
</feature>
<feature type="compositionally biased region" description="Low complexity" evidence="1">
    <location>
        <begin position="1038"/>
        <end position="1047"/>
    </location>
</feature>
<dbReference type="SUPFAM" id="SSF57850">
    <property type="entry name" value="RING/U-box"/>
    <property type="match status" value="1"/>
</dbReference>
<dbReference type="InterPro" id="IPR013083">
    <property type="entry name" value="Znf_RING/FYVE/PHD"/>
</dbReference>
<feature type="region of interest" description="Disordered" evidence="1">
    <location>
        <begin position="1651"/>
        <end position="1684"/>
    </location>
</feature>
<dbReference type="PANTHER" id="PTHR35112">
    <property type="entry name" value="OS08G0360500 PROTEIN"/>
    <property type="match status" value="1"/>
</dbReference>
<accession>A0A1Y1IAM9</accession>
<dbReference type="OrthoDB" id="2016723at2759"/>
<feature type="region of interest" description="Disordered" evidence="1">
    <location>
        <begin position="722"/>
        <end position="782"/>
    </location>
</feature>
<dbReference type="EMBL" id="DF237202">
    <property type="protein sequence ID" value="GAQ85767.1"/>
    <property type="molecule type" value="Genomic_DNA"/>
</dbReference>
<dbReference type="InterPro" id="IPR056698">
    <property type="entry name" value="DUF7796"/>
</dbReference>
<feature type="compositionally biased region" description="Polar residues" evidence="1">
    <location>
        <begin position="765"/>
        <end position="777"/>
    </location>
</feature>
<feature type="region of interest" description="Disordered" evidence="1">
    <location>
        <begin position="1305"/>
        <end position="1324"/>
    </location>
</feature>
<keyword evidence="4" id="KW-1185">Reference proteome</keyword>
<evidence type="ECO:0000313" key="3">
    <source>
        <dbReference type="EMBL" id="GAQ85767.1"/>
    </source>
</evidence>
<gene>
    <name evidence="3" type="ORF">KFL_002530120</name>
</gene>
<feature type="domain" description="DUF7796" evidence="2">
    <location>
        <begin position="76"/>
        <end position="417"/>
    </location>
</feature>
<feature type="compositionally biased region" description="Polar residues" evidence="1">
    <location>
        <begin position="743"/>
        <end position="756"/>
    </location>
</feature>
<feature type="compositionally biased region" description="Basic and acidic residues" evidence="1">
    <location>
        <begin position="1667"/>
        <end position="1681"/>
    </location>
</feature>
<dbReference type="PANTHER" id="PTHR35112:SF1">
    <property type="entry name" value="RING_FYVE_PHD ZINC FINGER SUPERFAMILY PROTEIN"/>
    <property type="match status" value="1"/>
</dbReference>
<feature type="region of interest" description="Disordered" evidence="1">
    <location>
        <begin position="1097"/>
        <end position="1121"/>
    </location>
</feature>
<feature type="compositionally biased region" description="Basic and acidic residues" evidence="1">
    <location>
        <begin position="1306"/>
        <end position="1323"/>
    </location>
</feature>
<dbReference type="Gene3D" id="3.30.40.10">
    <property type="entry name" value="Zinc/RING finger domain, C3HC4 (zinc finger)"/>
    <property type="match status" value="1"/>
</dbReference>
<dbReference type="Proteomes" id="UP000054558">
    <property type="component" value="Unassembled WGS sequence"/>
</dbReference>
<feature type="compositionally biased region" description="Basic and acidic residues" evidence="1">
    <location>
        <begin position="864"/>
        <end position="874"/>
    </location>
</feature>
<feature type="compositionally biased region" description="Basic residues" evidence="1">
    <location>
        <begin position="12"/>
        <end position="27"/>
    </location>
</feature>
<evidence type="ECO:0000259" key="2">
    <source>
        <dbReference type="Pfam" id="PF25072"/>
    </source>
</evidence>
<feature type="region of interest" description="Disordered" evidence="1">
    <location>
        <begin position="1"/>
        <end position="27"/>
    </location>
</feature>